<keyword evidence="10" id="KW-0067">ATP-binding</keyword>
<evidence type="ECO:0000256" key="9">
    <source>
        <dbReference type="ARBA" id="ARBA00022777"/>
    </source>
</evidence>
<organism evidence="16">
    <name type="scientific">Lygus hesperus</name>
    <name type="common">Western plant bug</name>
    <dbReference type="NCBI Taxonomy" id="30085"/>
    <lineage>
        <taxon>Eukaryota</taxon>
        <taxon>Metazoa</taxon>
        <taxon>Ecdysozoa</taxon>
        <taxon>Arthropoda</taxon>
        <taxon>Hexapoda</taxon>
        <taxon>Insecta</taxon>
        <taxon>Pterygota</taxon>
        <taxon>Neoptera</taxon>
        <taxon>Paraneoptera</taxon>
        <taxon>Hemiptera</taxon>
        <taxon>Heteroptera</taxon>
        <taxon>Panheteroptera</taxon>
        <taxon>Cimicomorpha</taxon>
        <taxon>Miridae</taxon>
        <taxon>Mirini</taxon>
        <taxon>Lygus</taxon>
    </lineage>
</organism>
<evidence type="ECO:0000256" key="8">
    <source>
        <dbReference type="ARBA" id="ARBA00022741"/>
    </source>
</evidence>
<keyword evidence="7" id="KW-0808">Transferase</keyword>
<dbReference type="InterPro" id="IPR004625">
    <property type="entry name" value="PyrdxlKinase"/>
</dbReference>
<feature type="non-terminal residue" evidence="16">
    <location>
        <position position="1"/>
    </location>
</feature>
<evidence type="ECO:0000256" key="2">
    <source>
        <dbReference type="ARBA" id="ARBA00004835"/>
    </source>
</evidence>
<dbReference type="InterPro" id="IPR013749">
    <property type="entry name" value="PM/HMP-P_kinase-1"/>
</dbReference>
<gene>
    <name evidence="16" type="primary">SPAC6F6.11c</name>
    <name evidence="16" type="ORF">g.92368</name>
</gene>
<name>A0A146LEX0_LYGHE</name>
<sequence>AAAAAAVEVLCVEILPITTLMSLALLSREKTTGDACEYPRILSIQSHVAHGYVGNKIATFPLLLHGFDVDAINTVSLSNHSGYPIIRGHRMDLTEFMTILDGMRSNHFLSDYNYVLTGYINNVEIIHQMKETIKEIHSLQDSKANVVAKAMYFCDPVMGDDGKMYCKEEVINAYRSLLPWVDVLTPNYYEAKLLSGVNVTDISTAI</sequence>
<evidence type="ECO:0000256" key="11">
    <source>
        <dbReference type="ARBA" id="ARBA00032808"/>
    </source>
</evidence>
<evidence type="ECO:0000256" key="7">
    <source>
        <dbReference type="ARBA" id="ARBA00022679"/>
    </source>
</evidence>
<reference evidence="16" key="1">
    <citation type="journal article" date="2016" name="Gigascience">
        <title>De novo construction of an expanded transcriptome assembly for the western tarnished plant bug, Lygus hesperus.</title>
        <authorList>
            <person name="Tassone E.E."/>
            <person name="Geib S.M."/>
            <person name="Hall B."/>
            <person name="Fabrick J.A."/>
            <person name="Brent C.S."/>
            <person name="Hull J.J."/>
        </authorList>
    </citation>
    <scope>NUCLEOTIDE SEQUENCE</scope>
</reference>
<comment type="pathway">
    <text evidence="2">Cofactor metabolism; pyridoxal 5'-phosphate salvage; pyridoxine 5'-phosphate from pyridoxine: step 1/1.</text>
</comment>
<evidence type="ECO:0000256" key="13">
    <source>
        <dbReference type="ARBA" id="ARBA00047377"/>
    </source>
</evidence>
<dbReference type="PANTHER" id="PTHR10534">
    <property type="entry name" value="PYRIDOXAL KINASE"/>
    <property type="match status" value="1"/>
</dbReference>
<comment type="catalytic activity">
    <reaction evidence="13">
        <text>pyridoxal + ATP = pyridoxal 5'-phosphate + ADP + H(+)</text>
        <dbReference type="Rhea" id="RHEA:10224"/>
        <dbReference type="ChEBI" id="CHEBI:15378"/>
        <dbReference type="ChEBI" id="CHEBI:17310"/>
        <dbReference type="ChEBI" id="CHEBI:30616"/>
        <dbReference type="ChEBI" id="CHEBI:456216"/>
        <dbReference type="ChEBI" id="CHEBI:597326"/>
        <dbReference type="EC" id="2.7.1.35"/>
    </reaction>
    <physiologicalReaction direction="left-to-right" evidence="13">
        <dbReference type="Rhea" id="RHEA:10225"/>
    </physiologicalReaction>
</comment>
<dbReference type="GO" id="GO:0005829">
    <property type="term" value="C:cytosol"/>
    <property type="evidence" value="ECO:0007669"/>
    <property type="project" value="TreeGrafter"/>
</dbReference>
<dbReference type="GO" id="GO:0005524">
    <property type="term" value="F:ATP binding"/>
    <property type="evidence" value="ECO:0007669"/>
    <property type="project" value="UniProtKB-KW"/>
</dbReference>
<evidence type="ECO:0000313" key="16">
    <source>
        <dbReference type="EMBL" id="JAQ06813.1"/>
    </source>
</evidence>
<dbReference type="EC" id="2.7.1.35" evidence="5"/>
<evidence type="ECO:0000256" key="1">
    <source>
        <dbReference type="ARBA" id="ARBA00004750"/>
    </source>
</evidence>
<dbReference type="InterPro" id="IPR029056">
    <property type="entry name" value="Ribokinase-like"/>
</dbReference>
<comment type="catalytic activity">
    <reaction evidence="14">
        <text>pyridoxine + ATP = pyridoxine 5'-phosphate + ADP + H(+)</text>
        <dbReference type="Rhea" id="RHEA:25108"/>
        <dbReference type="ChEBI" id="CHEBI:15378"/>
        <dbReference type="ChEBI" id="CHEBI:16709"/>
        <dbReference type="ChEBI" id="CHEBI:30616"/>
        <dbReference type="ChEBI" id="CHEBI:58589"/>
        <dbReference type="ChEBI" id="CHEBI:456216"/>
        <dbReference type="EC" id="2.7.1.35"/>
    </reaction>
    <physiologicalReaction direction="left-to-right" evidence="14">
        <dbReference type="Rhea" id="RHEA:25109"/>
    </physiologicalReaction>
</comment>
<dbReference type="GO" id="GO:0009443">
    <property type="term" value="P:pyridoxal 5'-phosphate salvage"/>
    <property type="evidence" value="ECO:0007669"/>
    <property type="project" value="InterPro"/>
</dbReference>
<feature type="domain" description="Pyridoxamine kinase/Phosphomethylpyrimidine kinase" evidence="15">
    <location>
        <begin position="115"/>
        <end position="202"/>
    </location>
</feature>
<keyword evidence="9 16" id="KW-0418">Kinase</keyword>
<evidence type="ECO:0000259" key="15">
    <source>
        <dbReference type="Pfam" id="PF08543"/>
    </source>
</evidence>
<comment type="pathway">
    <text evidence="3">Cofactor metabolism; pyridoxal 5'-phosphate salvage; pyridoxal 5'-phosphate from pyridoxal: step 1/1.</text>
</comment>
<dbReference type="UniPathway" id="UPA01068">
    <property type="reaction ID" value="UER00298"/>
</dbReference>
<protein>
    <recommendedName>
        <fullName evidence="6">Pyridoxal kinase</fullName>
        <ecNumber evidence="5">2.7.1.35</ecNumber>
    </recommendedName>
    <alternativeName>
        <fullName evidence="11">Pyridoxine kinase</fullName>
    </alternativeName>
</protein>
<dbReference type="CDD" id="cd01173">
    <property type="entry name" value="pyridoxal_pyridoxamine_kinase"/>
    <property type="match status" value="1"/>
</dbReference>
<comment type="similarity">
    <text evidence="4">Belongs to the pyridoxine kinase family.</text>
</comment>
<dbReference type="SUPFAM" id="SSF53613">
    <property type="entry name" value="Ribokinase-like"/>
    <property type="match status" value="1"/>
</dbReference>
<evidence type="ECO:0000256" key="3">
    <source>
        <dbReference type="ARBA" id="ARBA00005210"/>
    </source>
</evidence>
<evidence type="ECO:0000256" key="10">
    <source>
        <dbReference type="ARBA" id="ARBA00022840"/>
    </source>
</evidence>
<comment type="pathway">
    <text evidence="1">Cofactor metabolism; pyridoxal 5'-phosphate salvage; pyridoxamine 5'-phosphate from pyridoxamine: step 1/1.</text>
</comment>
<dbReference type="GO" id="GO:0008478">
    <property type="term" value="F:pyridoxal kinase activity"/>
    <property type="evidence" value="ECO:0007669"/>
    <property type="project" value="UniProtKB-EC"/>
</dbReference>
<dbReference type="Gene3D" id="3.40.1190.20">
    <property type="match status" value="1"/>
</dbReference>
<dbReference type="Pfam" id="PF08543">
    <property type="entry name" value="Phos_pyr_kin"/>
    <property type="match status" value="1"/>
</dbReference>
<evidence type="ECO:0000256" key="14">
    <source>
        <dbReference type="ARBA" id="ARBA00048524"/>
    </source>
</evidence>
<comment type="catalytic activity">
    <reaction evidence="12">
        <text>pyridoxamine + ATP = pyridoxamine 5'-phosphate + ADP + H(+)</text>
        <dbReference type="Rhea" id="RHEA:25104"/>
        <dbReference type="ChEBI" id="CHEBI:15378"/>
        <dbReference type="ChEBI" id="CHEBI:30616"/>
        <dbReference type="ChEBI" id="CHEBI:57761"/>
        <dbReference type="ChEBI" id="CHEBI:58451"/>
        <dbReference type="ChEBI" id="CHEBI:456216"/>
        <dbReference type="EC" id="2.7.1.35"/>
    </reaction>
    <physiologicalReaction direction="left-to-right" evidence="12">
        <dbReference type="Rhea" id="RHEA:25105"/>
    </physiologicalReaction>
</comment>
<dbReference type="EMBL" id="GDHC01011816">
    <property type="protein sequence ID" value="JAQ06813.1"/>
    <property type="molecule type" value="Transcribed_RNA"/>
</dbReference>
<evidence type="ECO:0000256" key="4">
    <source>
        <dbReference type="ARBA" id="ARBA00008805"/>
    </source>
</evidence>
<evidence type="ECO:0000256" key="12">
    <source>
        <dbReference type="ARBA" id="ARBA00047310"/>
    </source>
</evidence>
<evidence type="ECO:0000256" key="6">
    <source>
        <dbReference type="ARBA" id="ARBA00018134"/>
    </source>
</evidence>
<dbReference type="PANTHER" id="PTHR10534:SF2">
    <property type="entry name" value="PYRIDOXAL KINASE"/>
    <property type="match status" value="1"/>
</dbReference>
<dbReference type="AlphaFoldDB" id="A0A146LEX0"/>
<accession>A0A146LEX0</accession>
<keyword evidence="8" id="KW-0547">Nucleotide-binding</keyword>
<evidence type="ECO:0000256" key="5">
    <source>
        <dbReference type="ARBA" id="ARBA00012104"/>
    </source>
</evidence>
<proteinExistence type="inferred from homology"/>